<dbReference type="STRING" id="693661.Arcve_0033"/>
<evidence type="ECO:0000313" key="1">
    <source>
        <dbReference type="EMBL" id="AEA46076.1"/>
    </source>
</evidence>
<sequence length="84" mass="9739">MGEKIRDREHHERLFKASMNPIRRKIVACIGIQGKTREEVKKELELSDFQLKFNLDWLISQGFVIEEDGILKLTDDGIELLEAG</sequence>
<dbReference type="SUPFAM" id="SSF46785">
    <property type="entry name" value="Winged helix' DNA-binding domain"/>
    <property type="match status" value="1"/>
</dbReference>
<organism evidence="1 2">
    <name type="scientific">Archaeoglobus veneficus (strain DSM 11195 / SNP6)</name>
    <dbReference type="NCBI Taxonomy" id="693661"/>
    <lineage>
        <taxon>Archaea</taxon>
        <taxon>Methanobacteriati</taxon>
        <taxon>Methanobacteriota</taxon>
        <taxon>Archaeoglobi</taxon>
        <taxon>Archaeoglobales</taxon>
        <taxon>Archaeoglobaceae</taxon>
        <taxon>Archaeoglobus</taxon>
    </lineage>
</organism>
<keyword evidence="2" id="KW-1185">Reference proteome</keyword>
<evidence type="ECO:0008006" key="3">
    <source>
        <dbReference type="Google" id="ProtNLM"/>
    </source>
</evidence>
<dbReference type="AlphaFoldDB" id="F2KMQ2"/>
<name>F2KMQ2_ARCVS</name>
<dbReference type="RefSeq" id="WP_013682752.1">
    <property type="nucleotide sequence ID" value="NC_015320.1"/>
</dbReference>
<dbReference type="eggNOG" id="arCOG02104">
    <property type="taxonomic scope" value="Archaea"/>
</dbReference>
<dbReference type="HOGENOM" id="CLU_179014_0_0_2"/>
<reference evidence="1 2" key="1">
    <citation type="submission" date="2011-03" db="EMBL/GenBank/DDBJ databases">
        <title>The complete genome of Archaeoglobus veneficus SNP6.</title>
        <authorList>
            <consortium name="US DOE Joint Genome Institute (JGI-PGF)"/>
            <person name="Lucas S."/>
            <person name="Copeland A."/>
            <person name="Lapidus A."/>
            <person name="Bruce D."/>
            <person name="Goodwin L."/>
            <person name="Pitluck S."/>
            <person name="Kyrpides N."/>
            <person name="Mavromatis K."/>
            <person name="Pagani I."/>
            <person name="Ivanova N."/>
            <person name="Mikhailova N."/>
            <person name="Lu M."/>
            <person name="Detter J.C."/>
            <person name="Tapia R."/>
            <person name="Han C."/>
            <person name="Land M."/>
            <person name="Hauser L."/>
            <person name="Markowitz V."/>
            <person name="Cheng J.-F."/>
            <person name="Hugenholtz P."/>
            <person name="Woyke T."/>
            <person name="Wu D."/>
            <person name="Spring S."/>
            <person name="Brambilla E."/>
            <person name="Klenk H.-P."/>
            <person name="Eisen J.A."/>
        </authorList>
    </citation>
    <scope>NUCLEOTIDE SEQUENCE [LARGE SCALE GENOMIC DNA]</scope>
    <source>
        <strain>SNP6</strain>
    </source>
</reference>
<evidence type="ECO:0000313" key="2">
    <source>
        <dbReference type="Proteomes" id="UP000008136"/>
    </source>
</evidence>
<dbReference type="GeneID" id="10393123"/>
<accession>F2KMQ2</accession>
<protein>
    <recommendedName>
        <fullName evidence="3">ArsR family transcriptional regulator</fullName>
    </recommendedName>
</protein>
<dbReference type="InterPro" id="IPR036390">
    <property type="entry name" value="WH_DNA-bd_sf"/>
</dbReference>
<proteinExistence type="predicted"/>
<dbReference type="EMBL" id="CP002588">
    <property type="protein sequence ID" value="AEA46076.1"/>
    <property type="molecule type" value="Genomic_DNA"/>
</dbReference>
<dbReference type="Gene3D" id="1.10.10.10">
    <property type="entry name" value="Winged helix-like DNA-binding domain superfamily/Winged helix DNA-binding domain"/>
    <property type="match status" value="1"/>
</dbReference>
<dbReference type="Proteomes" id="UP000008136">
    <property type="component" value="Chromosome"/>
</dbReference>
<dbReference type="KEGG" id="ave:Arcve_0033"/>
<dbReference type="OrthoDB" id="136135at2157"/>
<dbReference type="InterPro" id="IPR036388">
    <property type="entry name" value="WH-like_DNA-bd_sf"/>
</dbReference>
<gene>
    <name evidence="1" type="ordered locus">Arcve_0033</name>
</gene>